<dbReference type="EMBL" id="ML220144">
    <property type="protein sequence ID" value="TGZ78221.1"/>
    <property type="molecule type" value="Genomic_DNA"/>
</dbReference>
<feature type="compositionally biased region" description="Polar residues" evidence="1">
    <location>
        <begin position="1"/>
        <end position="14"/>
    </location>
</feature>
<dbReference type="Pfam" id="PF13489">
    <property type="entry name" value="Methyltransf_23"/>
    <property type="match status" value="1"/>
</dbReference>
<keyword evidence="2" id="KW-0808">Transferase</keyword>
<dbReference type="CDD" id="cd02440">
    <property type="entry name" value="AdoMet_MTases"/>
    <property type="match status" value="1"/>
</dbReference>
<evidence type="ECO:0000313" key="3">
    <source>
        <dbReference type="Proteomes" id="UP000298138"/>
    </source>
</evidence>
<evidence type="ECO:0000256" key="1">
    <source>
        <dbReference type="SAM" id="MobiDB-lite"/>
    </source>
</evidence>
<dbReference type="Proteomes" id="UP000298138">
    <property type="component" value="Unassembled WGS sequence"/>
</dbReference>
<dbReference type="AlphaFoldDB" id="A0A4S2MMA1"/>
<dbReference type="GO" id="GO:0008168">
    <property type="term" value="F:methyltransferase activity"/>
    <property type="evidence" value="ECO:0007669"/>
    <property type="project" value="UniProtKB-KW"/>
</dbReference>
<reference evidence="2 3" key="1">
    <citation type="submission" date="2019-04" db="EMBL/GenBank/DDBJ databases">
        <title>Comparative genomics and transcriptomics to analyze fruiting body development in filamentous ascomycetes.</title>
        <authorList>
            <consortium name="DOE Joint Genome Institute"/>
            <person name="Lutkenhaus R."/>
            <person name="Traeger S."/>
            <person name="Breuer J."/>
            <person name="Kuo A."/>
            <person name="Lipzen A."/>
            <person name="Pangilinan J."/>
            <person name="Dilworth D."/>
            <person name="Sandor L."/>
            <person name="Poggeler S."/>
            <person name="Barry K."/>
            <person name="Grigoriev I.V."/>
            <person name="Nowrousian M."/>
        </authorList>
    </citation>
    <scope>NUCLEOTIDE SEQUENCE [LARGE SCALE GENOMIC DNA]</scope>
    <source>
        <strain evidence="2 3">CBS 389.68</strain>
    </source>
</reference>
<accession>A0A4S2MMA1</accession>
<dbReference type="OrthoDB" id="8300214at2759"/>
<keyword evidence="2" id="KW-0489">Methyltransferase</keyword>
<dbReference type="SUPFAM" id="SSF53335">
    <property type="entry name" value="S-adenosyl-L-methionine-dependent methyltransferases"/>
    <property type="match status" value="1"/>
</dbReference>
<keyword evidence="3" id="KW-1185">Reference proteome</keyword>
<evidence type="ECO:0000313" key="2">
    <source>
        <dbReference type="EMBL" id="TGZ78221.1"/>
    </source>
</evidence>
<proteinExistence type="predicted"/>
<dbReference type="InterPro" id="IPR029063">
    <property type="entry name" value="SAM-dependent_MTases_sf"/>
</dbReference>
<name>A0A4S2MMA1_9PEZI</name>
<dbReference type="GO" id="GO:0032259">
    <property type="term" value="P:methylation"/>
    <property type="evidence" value="ECO:0007669"/>
    <property type="project" value="UniProtKB-KW"/>
</dbReference>
<dbReference type="PANTHER" id="PTHR43591">
    <property type="entry name" value="METHYLTRANSFERASE"/>
    <property type="match status" value="1"/>
</dbReference>
<protein>
    <submittedName>
        <fullName evidence="2">S-adenosyl-L-methionine-dependent methyltransferase</fullName>
    </submittedName>
</protein>
<dbReference type="STRING" id="341454.A0A4S2MMA1"/>
<organism evidence="2 3">
    <name type="scientific">Ascodesmis nigricans</name>
    <dbReference type="NCBI Taxonomy" id="341454"/>
    <lineage>
        <taxon>Eukaryota</taxon>
        <taxon>Fungi</taxon>
        <taxon>Dikarya</taxon>
        <taxon>Ascomycota</taxon>
        <taxon>Pezizomycotina</taxon>
        <taxon>Pezizomycetes</taxon>
        <taxon>Pezizales</taxon>
        <taxon>Ascodesmidaceae</taxon>
        <taxon>Ascodesmis</taxon>
    </lineage>
</organism>
<feature type="region of interest" description="Disordered" evidence="1">
    <location>
        <begin position="1"/>
        <end position="35"/>
    </location>
</feature>
<dbReference type="Gene3D" id="3.40.50.150">
    <property type="entry name" value="Vaccinia Virus protein VP39"/>
    <property type="match status" value="1"/>
</dbReference>
<dbReference type="InParanoid" id="A0A4S2MMA1"/>
<gene>
    <name evidence="2" type="ORF">EX30DRAFT_397986</name>
</gene>
<sequence length="335" mass="37887">MAPNTQPVLSNNTAPIEAKDSSNDSGVEDIESTVSSTQSLTNSILEHVYENGRRYHRKSQGKYALPSDETEKDRLDLSHAYYLEMLDGKLCLAAFNEDPANVLDCGTGTGIWALEYGDEHPGSKVIGIDLAPIQPDWVAPNVYFELDDLEKEWTFAEDHFDYIHSRNVAAGIKNWEQYLRQMYKHCKPGGYIEVSEHSYNDLYCDDGSMPDDSPFLLYIRTVSQSLEKMGMNPNLVLSDYKRLLADAGFIDIEAHTFKCPFGPWPRGKKQRRLGAILEEISRTGFEAYGKAVMTNYGGLTEERAAEMIKECVELVNKGTQHMYSQQWCLVARKPE</sequence>
<dbReference type="PANTHER" id="PTHR43591:SF24">
    <property type="entry name" value="2-METHOXY-6-POLYPRENYL-1,4-BENZOQUINOL METHYLASE, MITOCHONDRIAL"/>
    <property type="match status" value="1"/>
</dbReference>